<dbReference type="Proteomes" id="UP000006038">
    <property type="component" value="Chromosome 6"/>
</dbReference>
<dbReference type="HOGENOM" id="CLU_2597153_0_0_1"/>
<evidence type="ECO:0000313" key="2">
    <source>
        <dbReference type="Proteomes" id="UP000006038"/>
    </source>
</evidence>
<organism evidence="1">
    <name type="scientific">Oryza brachyantha</name>
    <name type="common">malo sina</name>
    <dbReference type="NCBI Taxonomy" id="4533"/>
    <lineage>
        <taxon>Eukaryota</taxon>
        <taxon>Viridiplantae</taxon>
        <taxon>Streptophyta</taxon>
        <taxon>Embryophyta</taxon>
        <taxon>Tracheophyta</taxon>
        <taxon>Spermatophyta</taxon>
        <taxon>Magnoliopsida</taxon>
        <taxon>Liliopsida</taxon>
        <taxon>Poales</taxon>
        <taxon>Poaceae</taxon>
        <taxon>BOP clade</taxon>
        <taxon>Oryzoideae</taxon>
        <taxon>Oryzeae</taxon>
        <taxon>Oryzinae</taxon>
        <taxon>Oryza</taxon>
    </lineage>
</organism>
<evidence type="ECO:0000313" key="1">
    <source>
        <dbReference type="EnsemblPlants" id="OB06G29620.1"/>
    </source>
</evidence>
<name>J3MG18_ORYBR</name>
<reference evidence="1" key="2">
    <citation type="submission" date="2013-04" db="UniProtKB">
        <authorList>
            <consortium name="EnsemblPlants"/>
        </authorList>
    </citation>
    <scope>IDENTIFICATION</scope>
</reference>
<proteinExistence type="predicted"/>
<accession>J3MG18</accession>
<dbReference type="Gramene" id="OB06G29620.1">
    <property type="protein sequence ID" value="OB06G29620.1"/>
    <property type="gene ID" value="OB06G29620"/>
</dbReference>
<dbReference type="EnsemblPlants" id="OB06G29620.1">
    <property type="protein sequence ID" value="OB06G29620.1"/>
    <property type="gene ID" value="OB06G29620"/>
</dbReference>
<dbReference type="AlphaFoldDB" id="J3MG18"/>
<protein>
    <submittedName>
        <fullName evidence="1">Uncharacterized protein</fullName>
    </submittedName>
</protein>
<reference evidence="1" key="1">
    <citation type="journal article" date="2013" name="Nat. Commun.">
        <title>Whole-genome sequencing of Oryza brachyantha reveals mechanisms underlying Oryza genome evolution.</title>
        <authorList>
            <person name="Chen J."/>
            <person name="Huang Q."/>
            <person name="Gao D."/>
            <person name="Wang J."/>
            <person name="Lang Y."/>
            <person name="Liu T."/>
            <person name="Li B."/>
            <person name="Bai Z."/>
            <person name="Luis Goicoechea J."/>
            <person name="Liang C."/>
            <person name="Chen C."/>
            <person name="Zhang W."/>
            <person name="Sun S."/>
            <person name="Liao Y."/>
            <person name="Zhang X."/>
            <person name="Yang L."/>
            <person name="Song C."/>
            <person name="Wang M."/>
            <person name="Shi J."/>
            <person name="Liu G."/>
            <person name="Liu J."/>
            <person name="Zhou H."/>
            <person name="Zhou W."/>
            <person name="Yu Q."/>
            <person name="An N."/>
            <person name="Chen Y."/>
            <person name="Cai Q."/>
            <person name="Wang B."/>
            <person name="Liu B."/>
            <person name="Min J."/>
            <person name="Huang Y."/>
            <person name="Wu H."/>
            <person name="Li Z."/>
            <person name="Zhang Y."/>
            <person name="Yin Y."/>
            <person name="Song W."/>
            <person name="Jiang J."/>
            <person name="Jackson S.A."/>
            <person name="Wing R.A."/>
            <person name="Wang J."/>
            <person name="Chen M."/>
        </authorList>
    </citation>
    <scope>NUCLEOTIDE SEQUENCE [LARGE SCALE GENOMIC DNA]</scope>
    <source>
        <strain evidence="1">cv. IRGC 101232</strain>
    </source>
</reference>
<sequence>MADKLNLPFTVYHCLTRQCLRLATTPFSPPPPPTSFTWLPLYEFRMKNYKSLIMITSSQILCWENSYNLEDSQIALIHFE</sequence>
<keyword evidence="2" id="KW-1185">Reference proteome</keyword>